<keyword evidence="3 4" id="KW-0808">Transferase</keyword>
<organism evidence="6 7">
    <name type="scientific">Cardamine amara subsp. amara</name>
    <dbReference type="NCBI Taxonomy" id="228776"/>
    <lineage>
        <taxon>Eukaryota</taxon>
        <taxon>Viridiplantae</taxon>
        <taxon>Streptophyta</taxon>
        <taxon>Embryophyta</taxon>
        <taxon>Tracheophyta</taxon>
        <taxon>Spermatophyta</taxon>
        <taxon>Magnoliopsida</taxon>
        <taxon>eudicotyledons</taxon>
        <taxon>Gunneridae</taxon>
        <taxon>Pentapetalae</taxon>
        <taxon>rosids</taxon>
        <taxon>malvids</taxon>
        <taxon>Brassicales</taxon>
        <taxon>Brassicaceae</taxon>
        <taxon>Cardamineae</taxon>
        <taxon>Cardamine</taxon>
    </lineage>
</organism>
<evidence type="ECO:0000313" key="7">
    <source>
        <dbReference type="Proteomes" id="UP001558713"/>
    </source>
</evidence>
<dbReference type="AlphaFoldDB" id="A0ABD1A3E8"/>
<comment type="caution">
    <text evidence="6">The sequence shown here is derived from an EMBL/GenBank/DDBJ whole genome shotgun (WGS) entry which is preliminary data.</text>
</comment>
<dbReference type="GO" id="GO:0035251">
    <property type="term" value="F:UDP-glucosyltransferase activity"/>
    <property type="evidence" value="ECO:0007669"/>
    <property type="project" value="UniProtKB-ARBA"/>
</dbReference>
<dbReference type="PANTHER" id="PTHR11926">
    <property type="entry name" value="GLUCOSYL/GLUCURONOSYL TRANSFERASES"/>
    <property type="match status" value="1"/>
</dbReference>
<name>A0ABD1A3E8_CARAN</name>
<dbReference type="InterPro" id="IPR002213">
    <property type="entry name" value="UDP_glucos_trans"/>
</dbReference>
<accession>A0ABD1A3E8</accession>
<dbReference type="EMBL" id="JBANAX010000688">
    <property type="protein sequence ID" value="KAL1197529.1"/>
    <property type="molecule type" value="Genomic_DNA"/>
</dbReference>
<evidence type="ECO:0000256" key="2">
    <source>
        <dbReference type="ARBA" id="ARBA00022676"/>
    </source>
</evidence>
<dbReference type="Proteomes" id="UP001558713">
    <property type="component" value="Unassembled WGS sequence"/>
</dbReference>
<dbReference type="Pfam" id="PF00201">
    <property type="entry name" value="UDPGT"/>
    <property type="match status" value="1"/>
</dbReference>
<dbReference type="PANTHER" id="PTHR11926:SF1402">
    <property type="entry name" value="GLYCOSYLTRANSFERASE"/>
    <property type="match status" value="1"/>
</dbReference>
<dbReference type="InterPro" id="IPR035595">
    <property type="entry name" value="UDP_glycos_trans_CS"/>
</dbReference>
<proteinExistence type="inferred from homology"/>
<evidence type="ECO:0000256" key="1">
    <source>
        <dbReference type="ARBA" id="ARBA00009995"/>
    </source>
</evidence>
<dbReference type="SUPFAM" id="SSF53756">
    <property type="entry name" value="UDP-Glycosyltransferase/glycogen phosphorylase"/>
    <property type="match status" value="2"/>
</dbReference>
<dbReference type="Gene3D" id="3.40.50.2000">
    <property type="entry name" value="Glycogen Phosphorylase B"/>
    <property type="match status" value="2"/>
</dbReference>
<comment type="similarity">
    <text evidence="1 4">Belongs to the UDP-glycosyltransferase family.</text>
</comment>
<dbReference type="PROSITE" id="PS00375">
    <property type="entry name" value="UDPGT"/>
    <property type="match status" value="1"/>
</dbReference>
<evidence type="ECO:0000256" key="4">
    <source>
        <dbReference type="RuleBase" id="RU003718"/>
    </source>
</evidence>
<evidence type="ECO:0000256" key="3">
    <source>
        <dbReference type="ARBA" id="ARBA00022679"/>
    </source>
</evidence>
<sequence length="494" mass="56374">MKVTQKPMIIFIPYPAQGHVTPMLQLASAFLSRGFSPVVMAPESIHRRISTTNEDLGVTFLALSDGQNRPDAPPSDFFSIEKSMEKIMPSQLERLLLEEDFGVTCVVVDLLASWAIRVADRCGVPVAGFWPVMFAAYRMIEAIPELVRRGLVSRKGCPRQPEKPIVLSEQPLLSAEDLLWLIGTPTAQRRQFKFWQRTLQRAKNLRWILVNSFKDEYDDDNILSKEFNKEINNGQNPKILHVGPLHNQTTTCDTSLTKNPSFWEEDTSCLGWLQEQNVNSVIYISFGSWVSPIGEPKIRMERRTRSRGKGRPGKTIHSSSMFADQDNLGFLVTRIEKSYYQASGKPFLWAINRVWQDGLSLGFVHRVTIAKNQGRIVSWAPQLEVLKNDSVGCFVTHCGWNSTMEAVANSRRLVCYPVAGDQFVNCKYIVDVWKIGVRMSGFGEKEVEDELRRVMEDQEMGERLKKLRDRAMGNETRLCSERNFTLFKDEMIKV</sequence>
<evidence type="ECO:0000256" key="5">
    <source>
        <dbReference type="RuleBase" id="RU362057"/>
    </source>
</evidence>
<gene>
    <name evidence="6" type="ORF">V5N11_012107</name>
</gene>
<keyword evidence="7" id="KW-1185">Reference proteome</keyword>
<reference evidence="6 7" key="1">
    <citation type="submission" date="2024-04" db="EMBL/GenBank/DDBJ databases">
        <title>Genome assembly C_amara_ONT_v2.</title>
        <authorList>
            <person name="Yant L."/>
            <person name="Moore C."/>
            <person name="Slenker M."/>
        </authorList>
    </citation>
    <scope>NUCLEOTIDE SEQUENCE [LARGE SCALE GENOMIC DNA]</scope>
    <source>
        <tissue evidence="6">Leaf</tissue>
    </source>
</reference>
<protein>
    <recommendedName>
        <fullName evidence="5">Glycosyltransferase</fullName>
        <ecNumber evidence="5">2.4.1.-</ecNumber>
    </recommendedName>
</protein>
<keyword evidence="2 4" id="KW-0328">Glycosyltransferase</keyword>
<evidence type="ECO:0000313" key="6">
    <source>
        <dbReference type="EMBL" id="KAL1197529.1"/>
    </source>
</evidence>
<dbReference type="EC" id="2.4.1.-" evidence="5"/>
<dbReference type="FunFam" id="3.40.50.2000:FF:000300">
    <property type="entry name" value="Glycosyltransferase"/>
    <property type="match status" value="1"/>
</dbReference>
<dbReference type="CDD" id="cd03784">
    <property type="entry name" value="GT1_Gtf-like"/>
    <property type="match status" value="1"/>
</dbReference>
<dbReference type="GO" id="GO:0016134">
    <property type="term" value="P:saponin metabolic process"/>
    <property type="evidence" value="ECO:0007669"/>
    <property type="project" value="UniProtKB-ARBA"/>
</dbReference>